<keyword evidence="3" id="KW-1185">Reference proteome</keyword>
<evidence type="ECO:0000313" key="2">
    <source>
        <dbReference type="EMBL" id="RHY29360.1"/>
    </source>
</evidence>
<accession>A0A3R6YYI6</accession>
<evidence type="ECO:0000313" key="3">
    <source>
        <dbReference type="Proteomes" id="UP000285060"/>
    </source>
</evidence>
<feature type="region of interest" description="Disordered" evidence="1">
    <location>
        <begin position="135"/>
        <end position="155"/>
    </location>
</feature>
<evidence type="ECO:0000256" key="1">
    <source>
        <dbReference type="SAM" id="MobiDB-lite"/>
    </source>
</evidence>
<gene>
    <name evidence="2" type="ORF">DYB32_005204</name>
</gene>
<protein>
    <recommendedName>
        <fullName evidence="4">Myb-like domain-containing protein</fullName>
    </recommendedName>
</protein>
<sequence>MTDNAEAECSKIVGSHEDMLGELYEQPGAYSGPSKKSFRCSDDIILLIATNDAKPWAAPTGTLMKAWADIATDLKRNRRFGVDKDGPGCKTRFDKLVKFYKEESLAAMRRSGTDEEFGECEQLLEDIVAQVSDFESEKATRDEQSARKKEGVEASGVTMRRLAMEALDNSDGEDGAAKLKCKNVPPAMKRSRVRDLFDHISSVVDSATEDPSVMTMTKFLKERLEQEDIREEKRARRDEERDRLQHERDLARDKQMQEFFVTLIGAVRRS</sequence>
<dbReference type="PANTHER" id="PTHR37558">
    <property type="entry name" value="HTH CENPB-TYPE DOMAIN-CONTAINING PROTEIN"/>
    <property type="match status" value="1"/>
</dbReference>
<dbReference type="Proteomes" id="UP000285060">
    <property type="component" value="Unassembled WGS sequence"/>
</dbReference>
<name>A0A3R6YYI6_9STRA</name>
<comment type="caution">
    <text evidence="2">The sequence shown here is derived from an EMBL/GenBank/DDBJ whole genome shotgun (WGS) entry which is preliminary data.</text>
</comment>
<proteinExistence type="predicted"/>
<feature type="compositionally biased region" description="Basic and acidic residues" evidence="1">
    <location>
        <begin position="135"/>
        <end position="152"/>
    </location>
</feature>
<reference evidence="2 3" key="1">
    <citation type="submission" date="2018-08" db="EMBL/GenBank/DDBJ databases">
        <title>Aphanomyces genome sequencing and annotation.</title>
        <authorList>
            <person name="Minardi D."/>
            <person name="Oidtmann B."/>
            <person name="Van Der Giezen M."/>
            <person name="Studholme D.J."/>
        </authorList>
    </citation>
    <scope>NUCLEOTIDE SEQUENCE [LARGE SCALE GENOMIC DNA]</scope>
    <source>
        <strain evidence="2 3">NJM0002</strain>
    </source>
</reference>
<dbReference type="VEuPathDB" id="FungiDB:H310_10581"/>
<dbReference type="AlphaFoldDB" id="A0A3R6YYI6"/>
<dbReference type="EMBL" id="QUSY01000450">
    <property type="protein sequence ID" value="RHY29360.1"/>
    <property type="molecule type" value="Genomic_DNA"/>
</dbReference>
<organism evidence="2 3">
    <name type="scientific">Aphanomyces invadans</name>
    <dbReference type="NCBI Taxonomy" id="157072"/>
    <lineage>
        <taxon>Eukaryota</taxon>
        <taxon>Sar</taxon>
        <taxon>Stramenopiles</taxon>
        <taxon>Oomycota</taxon>
        <taxon>Saprolegniomycetes</taxon>
        <taxon>Saprolegniales</taxon>
        <taxon>Verrucalvaceae</taxon>
        <taxon>Aphanomyces</taxon>
    </lineage>
</organism>
<feature type="region of interest" description="Disordered" evidence="1">
    <location>
        <begin position="226"/>
        <end position="249"/>
    </location>
</feature>
<dbReference type="PANTHER" id="PTHR37558:SF1">
    <property type="entry name" value="HTH CENPB-TYPE DOMAIN-CONTAINING PROTEIN"/>
    <property type="match status" value="1"/>
</dbReference>
<evidence type="ECO:0008006" key="4">
    <source>
        <dbReference type="Google" id="ProtNLM"/>
    </source>
</evidence>